<feature type="transmembrane region" description="Helical" evidence="1">
    <location>
        <begin position="282"/>
        <end position="302"/>
    </location>
</feature>
<evidence type="ECO:0000256" key="1">
    <source>
        <dbReference type="SAM" id="Phobius"/>
    </source>
</evidence>
<dbReference type="EMBL" id="CP081958">
    <property type="protein sequence ID" value="QZP37770.1"/>
    <property type="molecule type" value="Genomic_DNA"/>
</dbReference>
<dbReference type="RefSeq" id="WP_222607578.1">
    <property type="nucleotide sequence ID" value="NZ_CP081958.1"/>
</dbReference>
<feature type="transmembrane region" description="Helical" evidence="1">
    <location>
        <begin position="252"/>
        <end position="276"/>
    </location>
</feature>
<feature type="transmembrane region" description="Helical" evidence="1">
    <location>
        <begin position="309"/>
        <end position="328"/>
    </location>
</feature>
<evidence type="ECO:0000313" key="2">
    <source>
        <dbReference type="EMBL" id="QZP37770.1"/>
    </source>
</evidence>
<keyword evidence="1" id="KW-0812">Transmembrane</keyword>
<keyword evidence="1" id="KW-0472">Membrane</keyword>
<dbReference type="KEGG" id="hmp:K6T50_00890"/>
<organism evidence="2 3">
    <name type="scientific">Halobaculum magnesiiphilum</name>
    <dbReference type="NCBI Taxonomy" id="1017351"/>
    <lineage>
        <taxon>Archaea</taxon>
        <taxon>Methanobacteriati</taxon>
        <taxon>Methanobacteriota</taxon>
        <taxon>Stenosarchaea group</taxon>
        <taxon>Halobacteria</taxon>
        <taxon>Halobacteriales</taxon>
        <taxon>Haloferacaceae</taxon>
        <taxon>Halobaculum</taxon>
    </lineage>
</organism>
<dbReference type="GeneID" id="67176654"/>
<accession>A0A8T8WD55</accession>
<feature type="transmembrane region" description="Helical" evidence="1">
    <location>
        <begin position="90"/>
        <end position="111"/>
    </location>
</feature>
<feature type="transmembrane region" description="Helical" evidence="1">
    <location>
        <begin position="187"/>
        <end position="208"/>
    </location>
</feature>
<evidence type="ECO:0000313" key="3">
    <source>
        <dbReference type="Proteomes" id="UP000826254"/>
    </source>
</evidence>
<feature type="transmembrane region" description="Helical" evidence="1">
    <location>
        <begin position="214"/>
        <end position="240"/>
    </location>
</feature>
<keyword evidence="3" id="KW-1185">Reference proteome</keyword>
<protein>
    <submittedName>
        <fullName evidence="2">Uncharacterized protein</fullName>
    </submittedName>
</protein>
<dbReference type="AlphaFoldDB" id="A0A8T8WD55"/>
<proteinExistence type="predicted"/>
<keyword evidence="1" id="KW-1133">Transmembrane helix</keyword>
<feature type="transmembrane region" description="Helical" evidence="1">
    <location>
        <begin position="45"/>
        <end position="64"/>
    </location>
</feature>
<sequence>MMSWNSQEDTVEKQIDTEGIESDTVRQAAVLRVQMFDSLASDALAILRIQLFVVPLTIALIRFLSTAGESQQSVESIFNEIITTTSGQRALIAVSVAITAVVLSTAVYYIARKKAHSERNYLIYSQYADPSEKLLEKKYHRVKSRTTEILSESIRDSEKSYTEKHSPRERFTLLTDRTNSLESALRVTLGVSLVATLVSAGFIAIGILQTVSQIIAILAIIVSLFAAFLIGVMIMIIVILPEYENFGEVILAYIENLIIYILAIAIKFGSLLISGLKSNRNARIGAILISFSLLVPILDVLTNNTPGELYILTIFTGVLSVLFIGVSLTE</sequence>
<gene>
    <name evidence="2" type="ORF">K6T50_00890</name>
</gene>
<reference evidence="2 3" key="1">
    <citation type="journal article" date="2021" name="Int. J. Syst. Evol. Microbiol.">
        <title>Halobaculum halophilum sp. nov. and Halobaculum salinum sp. nov., isolated from salt lake and saline soil.</title>
        <authorList>
            <person name="Cui H.L."/>
            <person name="Shi X.W."/>
            <person name="Yin X.M."/>
            <person name="Yang X.Y."/>
            <person name="Hou J."/>
            <person name="Zhu L."/>
        </authorList>
    </citation>
    <scope>NUCLEOTIDE SEQUENCE [LARGE SCALE GENOMIC DNA]</scope>
    <source>
        <strain evidence="2 3">NBRC 109044</strain>
    </source>
</reference>
<name>A0A8T8WD55_9EURY</name>
<dbReference type="Proteomes" id="UP000826254">
    <property type="component" value="Chromosome"/>
</dbReference>